<keyword evidence="2 4" id="KW-0418">Kinase</keyword>
<accession>H8G7U9</accession>
<dbReference type="SUPFAM" id="SSF53613">
    <property type="entry name" value="Ribokinase-like"/>
    <property type="match status" value="1"/>
</dbReference>
<dbReference type="PANTHER" id="PTHR10584:SF166">
    <property type="entry name" value="RIBOKINASE"/>
    <property type="match status" value="1"/>
</dbReference>
<dbReference type="EMBL" id="CM001466">
    <property type="protein sequence ID" value="EHY87373.1"/>
    <property type="molecule type" value="Genomic_DNA"/>
</dbReference>
<dbReference type="GO" id="GO:0016301">
    <property type="term" value="F:kinase activity"/>
    <property type="evidence" value="ECO:0007669"/>
    <property type="project" value="UniProtKB-KW"/>
</dbReference>
<keyword evidence="1" id="KW-0808">Transferase</keyword>
<sequence length="319" mass="32141">MTGRLVHTGQVVLDLVMRVAAVPEAGGDVLASNTVLLPGGGFNVMAAAARSGARVLYAGAHGDGRFGDQTRAALRDEGIAVAQPPIEGRDTGVCVVLVDDSGERTFVTGTGAEAGLPPESLATVEVGTEDVVYLSGYSLLHGSNRTALLGWLPGLSVSSVLFDPGPLVGDVPSDVLDRVLSGVDVLSCNAREAEVLTGVADPGSAARALADRVARDAAVIVRDGPDGCVLAHDGEVRRVPGFPVTPVDTNGAGDTHCGVLAAGLLDGIDLATAATRANAAAALSVLRHGPATAPSATEIDEFLADRARTGSSGACRSAR</sequence>
<dbReference type="Gene3D" id="3.40.1190.20">
    <property type="match status" value="1"/>
</dbReference>
<evidence type="ECO:0000256" key="1">
    <source>
        <dbReference type="ARBA" id="ARBA00022679"/>
    </source>
</evidence>
<evidence type="ECO:0000256" key="2">
    <source>
        <dbReference type="ARBA" id="ARBA00022777"/>
    </source>
</evidence>
<dbReference type="AlphaFoldDB" id="H8G7U9"/>
<dbReference type="Proteomes" id="UP000004705">
    <property type="component" value="Chromosome"/>
</dbReference>
<dbReference type="Pfam" id="PF00294">
    <property type="entry name" value="PfkB"/>
    <property type="match status" value="1"/>
</dbReference>
<dbReference type="InterPro" id="IPR011611">
    <property type="entry name" value="PfkB_dom"/>
</dbReference>
<evidence type="ECO:0000313" key="4">
    <source>
        <dbReference type="EMBL" id="EHY87373.1"/>
    </source>
</evidence>
<keyword evidence="5" id="KW-1185">Reference proteome</keyword>
<organism evidence="4 5">
    <name type="scientific">Saccharomonospora azurea NA-128</name>
    <dbReference type="NCBI Taxonomy" id="882081"/>
    <lineage>
        <taxon>Bacteria</taxon>
        <taxon>Bacillati</taxon>
        <taxon>Actinomycetota</taxon>
        <taxon>Actinomycetes</taxon>
        <taxon>Pseudonocardiales</taxon>
        <taxon>Pseudonocardiaceae</taxon>
        <taxon>Saccharomonospora</taxon>
    </lineage>
</organism>
<dbReference type="HOGENOM" id="CLU_027634_7_0_11"/>
<dbReference type="PANTHER" id="PTHR10584">
    <property type="entry name" value="SUGAR KINASE"/>
    <property type="match status" value="1"/>
</dbReference>
<name>H8G7U9_9PSEU</name>
<feature type="domain" description="Carbohydrate kinase PfkB" evidence="3">
    <location>
        <begin position="7"/>
        <end position="292"/>
    </location>
</feature>
<evidence type="ECO:0000313" key="5">
    <source>
        <dbReference type="Proteomes" id="UP000004705"/>
    </source>
</evidence>
<dbReference type="OrthoDB" id="8578462at2"/>
<protein>
    <submittedName>
        <fullName evidence="4">Sugar kinase, ribokinase</fullName>
    </submittedName>
</protein>
<dbReference type="InterPro" id="IPR029056">
    <property type="entry name" value="Ribokinase-like"/>
</dbReference>
<dbReference type="RefSeq" id="WP_005438129.1">
    <property type="nucleotide sequence ID" value="NZ_CM001466.1"/>
</dbReference>
<proteinExistence type="predicted"/>
<reference evidence="4 5" key="1">
    <citation type="journal article" date="2012" name="Stand. Genomic Sci.">
        <title>Genome sequence of the soil bacterium Saccharomonospora azurea type strain (NA-128(T)).</title>
        <authorList>
            <person name="Klenk H.P."/>
            <person name="Held B."/>
            <person name="Lucas S."/>
            <person name="Lapidus A."/>
            <person name="Copeland A."/>
            <person name="Hammon N."/>
            <person name="Pitluck S."/>
            <person name="Goodwin L.A."/>
            <person name="Han C."/>
            <person name="Tapia R."/>
            <person name="Brambilla E.M."/>
            <person name="Potter G."/>
            <person name="Land M."/>
            <person name="Ivanova N."/>
            <person name="Rohde M."/>
            <person name="Goker M."/>
            <person name="Detter J.C."/>
            <person name="Kyrpides N.C."/>
            <person name="Woyke T."/>
        </authorList>
    </citation>
    <scope>NUCLEOTIDE SEQUENCE [LARGE SCALE GENOMIC DNA]</scope>
    <source>
        <strain evidence="4 5">NA-128</strain>
    </source>
</reference>
<gene>
    <name evidence="4" type="ORF">SacazDRAFT_00399</name>
</gene>
<evidence type="ECO:0000259" key="3">
    <source>
        <dbReference type="Pfam" id="PF00294"/>
    </source>
</evidence>